<organism evidence="5 6">
    <name type="scientific">Paenibacillus rhizovicinus</name>
    <dbReference type="NCBI Taxonomy" id="2704463"/>
    <lineage>
        <taxon>Bacteria</taxon>
        <taxon>Bacillati</taxon>
        <taxon>Bacillota</taxon>
        <taxon>Bacilli</taxon>
        <taxon>Bacillales</taxon>
        <taxon>Paenibacillaceae</taxon>
        <taxon>Paenibacillus</taxon>
    </lineage>
</organism>
<dbReference type="PROSITE" id="PS51257">
    <property type="entry name" value="PROKAR_LIPOPROTEIN"/>
    <property type="match status" value="1"/>
</dbReference>
<feature type="domain" description="TPM" evidence="4">
    <location>
        <begin position="43"/>
        <end position="163"/>
    </location>
</feature>
<keyword evidence="2" id="KW-1133">Transmembrane helix</keyword>
<dbReference type="InterPro" id="IPR007621">
    <property type="entry name" value="TPM_dom"/>
</dbReference>
<evidence type="ECO:0000256" key="2">
    <source>
        <dbReference type="SAM" id="Phobius"/>
    </source>
</evidence>
<dbReference type="AlphaFoldDB" id="A0A6C0P1Y7"/>
<evidence type="ECO:0000259" key="4">
    <source>
        <dbReference type="Pfam" id="PF04536"/>
    </source>
</evidence>
<dbReference type="Pfam" id="PF04536">
    <property type="entry name" value="TPM_phosphatase"/>
    <property type="match status" value="1"/>
</dbReference>
<reference evidence="5 6" key="1">
    <citation type="submission" date="2020-02" db="EMBL/GenBank/DDBJ databases">
        <title>Paenibacillus sp. nov., isolated from rhizosphere soil of tomato.</title>
        <authorList>
            <person name="Weon H.-Y."/>
            <person name="Lee S.A."/>
        </authorList>
    </citation>
    <scope>NUCLEOTIDE SEQUENCE [LARGE SCALE GENOMIC DNA]</scope>
    <source>
        <strain evidence="5 6">14171R-81</strain>
    </source>
</reference>
<feature type="region of interest" description="Disordered" evidence="1">
    <location>
        <begin position="242"/>
        <end position="271"/>
    </location>
</feature>
<feature type="transmembrane region" description="Helical" evidence="2">
    <location>
        <begin position="179"/>
        <end position="203"/>
    </location>
</feature>
<evidence type="ECO:0000313" key="5">
    <source>
        <dbReference type="EMBL" id="QHW31893.1"/>
    </source>
</evidence>
<feature type="compositionally biased region" description="Gly residues" evidence="1">
    <location>
        <begin position="246"/>
        <end position="271"/>
    </location>
</feature>
<accession>A0A6C0P1Y7</accession>
<feature type="chain" id="PRO_5025611996" evidence="3">
    <location>
        <begin position="32"/>
        <end position="271"/>
    </location>
</feature>
<dbReference type="KEGG" id="prz:GZH47_14310"/>
<proteinExistence type="predicted"/>
<evidence type="ECO:0000256" key="1">
    <source>
        <dbReference type="SAM" id="MobiDB-lite"/>
    </source>
</evidence>
<dbReference type="Gene3D" id="3.10.310.50">
    <property type="match status" value="1"/>
</dbReference>
<sequence>MRRRRRFAAVAVLMMFVACLTALTLPVRSSAAPVVPVGPKNLIYDQANLLSQQEEDELNALANRYGADRETDIIVYTSNNAENRDVQRLTEDFYDEHGPGYDKMFGNAVILTMDMKNRGIYVAGFGKAETDLDNGRVDKVINAITPDLTRGDYAKAFETYITLTHKYMGFKPGVNPDNILFAIWFQLGAALVVGAIVVGVMVYRSGGRITVNRSTYEVAGTSGVLDHSDQYLRSTVVKSKIERNKGGGSGGGGGGGTSSGGHSHSGGRGSF</sequence>
<feature type="signal peptide" evidence="3">
    <location>
        <begin position="1"/>
        <end position="31"/>
    </location>
</feature>
<evidence type="ECO:0000256" key="3">
    <source>
        <dbReference type="SAM" id="SignalP"/>
    </source>
</evidence>
<keyword evidence="3" id="KW-0732">Signal</keyword>
<protein>
    <submittedName>
        <fullName evidence="5">TPM domain-containing protein</fullName>
    </submittedName>
</protein>
<dbReference type="RefSeq" id="WP_162640699.1">
    <property type="nucleotide sequence ID" value="NZ_CP048286.1"/>
</dbReference>
<keyword evidence="6" id="KW-1185">Reference proteome</keyword>
<name>A0A6C0P1Y7_9BACL</name>
<keyword evidence="2" id="KW-0812">Transmembrane</keyword>
<gene>
    <name evidence="5" type="ORF">GZH47_14310</name>
</gene>
<evidence type="ECO:0000313" key="6">
    <source>
        <dbReference type="Proteomes" id="UP000479114"/>
    </source>
</evidence>
<keyword evidence="2" id="KW-0472">Membrane</keyword>
<dbReference type="Proteomes" id="UP000479114">
    <property type="component" value="Chromosome"/>
</dbReference>
<dbReference type="EMBL" id="CP048286">
    <property type="protein sequence ID" value="QHW31893.1"/>
    <property type="molecule type" value="Genomic_DNA"/>
</dbReference>